<dbReference type="InterPro" id="IPR015422">
    <property type="entry name" value="PyrdxlP-dep_Trfase_small"/>
</dbReference>
<dbReference type="InterPro" id="IPR015424">
    <property type="entry name" value="PyrdxlP-dep_Trfase"/>
</dbReference>
<dbReference type="Gene3D" id="3.90.1150.10">
    <property type="entry name" value="Aspartate Aminotransferase, domain 1"/>
    <property type="match status" value="1"/>
</dbReference>
<dbReference type="Gene3D" id="3.40.640.10">
    <property type="entry name" value="Type I PLP-dependent aspartate aminotransferase-like (Major domain)"/>
    <property type="match status" value="1"/>
</dbReference>
<feature type="domain" description="Aminotransferase class V" evidence="3">
    <location>
        <begin position="87"/>
        <end position="412"/>
    </location>
</feature>
<sequence>MASTTTATTATTSTPSTMLLSPQQPPRDLSHLRALVPVATHRDASGQAHTYLNASFQPPMNLIVRSAIQSFLDEATFSPHPKPTWQSRAEDLRALLATYLHAPSASTIALTRDTTEGLNLIQRSLALQPGDNVLILDSEHPNQACGWLALRDTIPGLEIRQIPTAGTAHEFHATAATFEPFVDARTRAVGLSSCMFHSGQRNDVAGIAAAFRPRGIHVLADLTQEVGFGRVDVQELGVSAAAFGLHKGLGCPTGLGALYVDHAVLGELKGTPPIVGAGAVANLKADLTVSAEEGLVYHGSARRFEHLNVSLVAVHAARAAVRFLLYDVGVGALEAHLRALGRRLREGAARLGVPVVGEVEEEKRAPQATVLALRDERWMELLERERIRVSAYRLGIRVSVGFYNNEADIDRLLEVLEKGKEAGIPFC</sequence>
<evidence type="ECO:0000256" key="1">
    <source>
        <dbReference type="ARBA" id="ARBA00022898"/>
    </source>
</evidence>
<dbReference type="Proteomes" id="UP000325902">
    <property type="component" value="Unassembled WGS sequence"/>
</dbReference>
<gene>
    <name evidence="4" type="ORF">DBV05_g11306</name>
</gene>
<reference evidence="4 5" key="1">
    <citation type="journal article" date="2019" name="Sci. Rep.">
        <title>A multi-omics analysis of the grapevine pathogen Lasiodiplodia theobromae reveals that temperature affects the expression of virulence- and pathogenicity-related genes.</title>
        <authorList>
            <person name="Felix C."/>
            <person name="Meneses R."/>
            <person name="Goncalves M.F.M."/>
            <person name="Tilleman L."/>
            <person name="Duarte A.S."/>
            <person name="Jorrin-Novo J.V."/>
            <person name="Van de Peer Y."/>
            <person name="Deforce D."/>
            <person name="Van Nieuwerburgh F."/>
            <person name="Esteves A.C."/>
            <person name="Alves A."/>
        </authorList>
    </citation>
    <scope>NUCLEOTIDE SEQUENCE [LARGE SCALE GENOMIC DNA]</scope>
    <source>
        <strain evidence="4 5">LA-SOL3</strain>
    </source>
</reference>
<proteinExistence type="predicted"/>
<protein>
    <recommendedName>
        <fullName evidence="3">Aminotransferase class V domain-containing protein</fullName>
    </recommendedName>
</protein>
<dbReference type="PANTHER" id="PTHR43586:SF8">
    <property type="entry name" value="CYSTEINE DESULFURASE 1, CHLOROPLASTIC"/>
    <property type="match status" value="1"/>
</dbReference>
<dbReference type="Pfam" id="PF00266">
    <property type="entry name" value="Aminotran_5"/>
    <property type="match status" value="1"/>
</dbReference>
<dbReference type="AlphaFoldDB" id="A0A5N5CXJ7"/>
<dbReference type="OrthoDB" id="5978656at2759"/>
<dbReference type="InterPro" id="IPR000192">
    <property type="entry name" value="Aminotrans_V_dom"/>
</dbReference>
<dbReference type="SUPFAM" id="SSF53383">
    <property type="entry name" value="PLP-dependent transferases"/>
    <property type="match status" value="1"/>
</dbReference>
<dbReference type="EMBL" id="VCHE01000155">
    <property type="protein sequence ID" value="KAB2570026.1"/>
    <property type="molecule type" value="Genomic_DNA"/>
</dbReference>
<comment type="caution">
    <text evidence="4">The sequence shown here is derived from an EMBL/GenBank/DDBJ whole genome shotgun (WGS) entry which is preliminary data.</text>
</comment>
<keyword evidence="1" id="KW-0663">Pyridoxal phosphate</keyword>
<organism evidence="4 5">
    <name type="scientific">Lasiodiplodia theobromae</name>
    <dbReference type="NCBI Taxonomy" id="45133"/>
    <lineage>
        <taxon>Eukaryota</taxon>
        <taxon>Fungi</taxon>
        <taxon>Dikarya</taxon>
        <taxon>Ascomycota</taxon>
        <taxon>Pezizomycotina</taxon>
        <taxon>Dothideomycetes</taxon>
        <taxon>Dothideomycetes incertae sedis</taxon>
        <taxon>Botryosphaeriales</taxon>
        <taxon>Botryosphaeriaceae</taxon>
        <taxon>Lasiodiplodia</taxon>
    </lineage>
</organism>
<evidence type="ECO:0000313" key="5">
    <source>
        <dbReference type="Proteomes" id="UP000325902"/>
    </source>
</evidence>
<evidence type="ECO:0000313" key="4">
    <source>
        <dbReference type="EMBL" id="KAB2570026.1"/>
    </source>
</evidence>
<evidence type="ECO:0000259" key="3">
    <source>
        <dbReference type="Pfam" id="PF00266"/>
    </source>
</evidence>
<feature type="compositionally biased region" description="Low complexity" evidence="2">
    <location>
        <begin position="1"/>
        <end position="17"/>
    </location>
</feature>
<feature type="region of interest" description="Disordered" evidence="2">
    <location>
        <begin position="1"/>
        <end position="26"/>
    </location>
</feature>
<dbReference type="InterPro" id="IPR015421">
    <property type="entry name" value="PyrdxlP-dep_Trfase_major"/>
</dbReference>
<accession>A0A5N5CXJ7</accession>
<evidence type="ECO:0000256" key="2">
    <source>
        <dbReference type="SAM" id="MobiDB-lite"/>
    </source>
</evidence>
<dbReference type="PANTHER" id="PTHR43586">
    <property type="entry name" value="CYSTEINE DESULFURASE"/>
    <property type="match status" value="1"/>
</dbReference>
<name>A0A5N5CXJ7_9PEZI</name>
<keyword evidence="5" id="KW-1185">Reference proteome</keyword>